<feature type="domain" description="PLD phosphodiesterase" evidence="2">
    <location>
        <begin position="196"/>
        <end position="223"/>
    </location>
</feature>
<dbReference type="InterPro" id="IPR001736">
    <property type="entry name" value="PLipase_D/transphosphatidylase"/>
</dbReference>
<gene>
    <name evidence="3" type="ORF">B4167_2095</name>
</gene>
<dbReference type="InterPro" id="IPR025202">
    <property type="entry name" value="PLD-like_dom"/>
</dbReference>
<reference evidence="3 4" key="1">
    <citation type="submission" date="2015-01" db="EMBL/GenBank/DDBJ databases">
        <title>Draft Genome Sequences of Four Bacillus thermoamylovorans Strains, Isolated From Food Products.</title>
        <authorList>
            <person name="Krawcyk A.O."/>
            <person name="Berendsen E.M."/>
            <person name="Eijlander R.T."/>
            <person name="de Jong A."/>
            <person name="Wells-Bennik M."/>
            <person name="Kuipers O.P."/>
        </authorList>
    </citation>
    <scope>NUCLEOTIDE SEQUENCE [LARGE SCALE GENOMIC DNA]</scope>
    <source>
        <strain evidence="3 4">B4167</strain>
    </source>
</reference>
<evidence type="ECO:0000259" key="2">
    <source>
        <dbReference type="PROSITE" id="PS50035"/>
    </source>
</evidence>
<dbReference type="GO" id="GO:0030572">
    <property type="term" value="F:phosphatidyltransferase activity"/>
    <property type="evidence" value="ECO:0007669"/>
    <property type="project" value="UniProtKB-ARBA"/>
</dbReference>
<dbReference type="AlphaFoldDB" id="A0ABD4A9A5"/>
<dbReference type="GO" id="GO:0032049">
    <property type="term" value="P:cardiolipin biosynthetic process"/>
    <property type="evidence" value="ECO:0007669"/>
    <property type="project" value="UniProtKB-ARBA"/>
</dbReference>
<dbReference type="EMBL" id="JXLU01000040">
    <property type="protein sequence ID" value="KIO73456.1"/>
    <property type="molecule type" value="Genomic_DNA"/>
</dbReference>
<proteinExistence type="predicted"/>
<dbReference type="PANTHER" id="PTHR21248">
    <property type="entry name" value="CARDIOLIPIN SYNTHASE"/>
    <property type="match status" value="1"/>
</dbReference>
<protein>
    <recommendedName>
        <fullName evidence="2">PLD phosphodiesterase domain-containing protein</fullName>
    </recommendedName>
</protein>
<evidence type="ECO:0000256" key="1">
    <source>
        <dbReference type="SAM" id="Phobius"/>
    </source>
</evidence>
<name>A0ABD4A9A5_9BACI</name>
<dbReference type="Gene3D" id="3.30.870.10">
    <property type="entry name" value="Endonuclease Chain A"/>
    <property type="match status" value="2"/>
</dbReference>
<accession>A0ABD4A9A5</accession>
<dbReference type="SMART" id="SM00155">
    <property type="entry name" value="PLDc"/>
    <property type="match status" value="2"/>
</dbReference>
<feature type="transmembrane region" description="Helical" evidence="1">
    <location>
        <begin position="30"/>
        <end position="49"/>
    </location>
</feature>
<dbReference type="Pfam" id="PF13091">
    <property type="entry name" value="PLDc_2"/>
    <property type="match status" value="2"/>
</dbReference>
<keyword evidence="1" id="KW-1133">Transmembrane helix</keyword>
<dbReference type="CDD" id="cd09110">
    <property type="entry name" value="PLDc_CLS_1"/>
    <property type="match status" value="1"/>
</dbReference>
<keyword evidence="1" id="KW-0812">Transmembrane</keyword>
<evidence type="ECO:0000313" key="4">
    <source>
        <dbReference type="Proteomes" id="UP000032076"/>
    </source>
</evidence>
<dbReference type="SUPFAM" id="SSF56024">
    <property type="entry name" value="Phospholipase D/nuclease"/>
    <property type="match status" value="2"/>
</dbReference>
<sequence>MVWIFGLYLLNTGFMIIMAIREVRRPAVALNWIAISLIFPVIGFGLYLITSNPIRMNGGQKPASTSNKSEKLPDPYSHSPKVIAQALNHMSVGGLRSGQIQVLINGMKTYERFMESIKNAKKTIDLEYYIYKADQIGRRMTDLLIERSMDGVHIRFIRDGWGSRKLSRTEISRMMDAGIEFRTIFPLRPPWIFSALNNRDHCKIALIDGREAFTGGINIGDEYAGLKPNAGFWRDTHVRIAGEASSDLKNIFEHHWNIASPEQIKSVFRIKTKPGKNGSPIPATTSLPKPFTMMAEWSNELATIQEAHAHKDPGSEKMNQAYVQTVEGNPGIPTPFIREAYFIGITQATKTIDITTPYFVPDQDIIMGLKTAVAREVRVRLLVPREVDQKIVDRASFTYYGELLEAGVHIYLYNKGMLYAKTMVIDGEIAEVGAANYDMRSFRLNYEVSEFFYSKDVAKELTQQFEQDLNDSVPLKMEDLKQRYPSQRLMQRGARLLFPLL</sequence>
<organism evidence="3 4">
    <name type="scientific">Caldibacillus thermoamylovorans</name>
    <dbReference type="NCBI Taxonomy" id="35841"/>
    <lineage>
        <taxon>Bacteria</taxon>
        <taxon>Bacillati</taxon>
        <taxon>Bacillota</taxon>
        <taxon>Bacilli</taxon>
        <taxon>Bacillales</taxon>
        <taxon>Bacillaceae</taxon>
        <taxon>Caldibacillus</taxon>
    </lineage>
</organism>
<dbReference type="CDD" id="cd09112">
    <property type="entry name" value="PLDc_CLS_2"/>
    <property type="match status" value="1"/>
</dbReference>
<evidence type="ECO:0000313" key="3">
    <source>
        <dbReference type="EMBL" id="KIO73456.1"/>
    </source>
</evidence>
<dbReference type="RefSeq" id="WP_041902303.1">
    <property type="nucleotide sequence ID" value="NZ_JXLT01000091.1"/>
</dbReference>
<keyword evidence="1" id="KW-0472">Membrane</keyword>
<feature type="domain" description="PLD phosphodiesterase" evidence="2">
    <location>
        <begin position="414"/>
        <end position="441"/>
    </location>
</feature>
<comment type="caution">
    <text evidence="3">The sequence shown here is derived from an EMBL/GenBank/DDBJ whole genome shotgun (WGS) entry which is preliminary data.</text>
</comment>
<dbReference type="Proteomes" id="UP000032076">
    <property type="component" value="Unassembled WGS sequence"/>
</dbReference>
<dbReference type="PANTHER" id="PTHR21248:SF22">
    <property type="entry name" value="PHOSPHOLIPASE D"/>
    <property type="match status" value="1"/>
</dbReference>
<feature type="transmembrane region" description="Helical" evidence="1">
    <location>
        <begin position="6"/>
        <end position="23"/>
    </location>
</feature>
<dbReference type="PROSITE" id="PS50035">
    <property type="entry name" value="PLD"/>
    <property type="match status" value="2"/>
</dbReference>